<accession>A0ABP8TE68</accession>
<dbReference type="InterPro" id="IPR036890">
    <property type="entry name" value="HATPase_C_sf"/>
</dbReference>
<evidence type="ECO:0000256" key="5">
    <source>
        <dbReference type="ARBA" id="ARBA00022741"/>
    </source>
</evidence>
<dbReference type="Pfam" id="PF07730">
    <property type="entry name" value="HisKA_3"/>
    <property type="match status" value="1"/>
</dbReference>
<evidence type="ECO:0000256" key="2">
    <source>
        <dbReference type="ARBA" id="ARBA00012438"/>
    </source>
</evidence>
<keyword evidence="4" id="KW-0808">Transferase</keyword>
<dbReference type="GO" id="GO:0016301">
    <property type="term" value="F:kinase activity"/>
    <property type="evidence" value="ECO:0007669"/>
    <property type="project" value="UniProtKB-KW"/>
</dbReference>
<keyword evidence="7" id="KW-0067">ATP-binding</keyword>
<dbReference type="PANTHER" id="PTHR24421:SF10">
    <property type="entry name" value="NITRATE_NITRITE SENSOR PROTEIN NARQ"/>
    <property type="match status" value="1"/>
</dbReference>
<evidence type="ECO:0000313" key="11">
    <source>
        <dbReference type="EMBL" id="GAA4603791.1"/>
    </source>
</evidence>
<keyword evidence="6 11" id="KW-0418">Kinase</keyword>
<proteinExistence type="predicted"/>
<comment type="catalytic activity">
    <reaction evidence="1">
        <text>ATP + protein L-histidine = ADP + protein N-phospho-L-histidine.</text>
        <dbReference type="EC" id="2.7.13.3"/>
    </reaction>
</comment>
<evidence type="ECO:0000313" key="12">
    <source>
        <dbReference type="Proteomes" id="UP001500212"/>
    </source>
</evidence>
<dbReference type="EMBL" id="BAABHJ010000003">
    <property type="protein sequence ID" value="GAA4603791.1"/>
    <property type="molecule type" value="Genomic_DNA"/>
</dbReference>
<evidence type="ECO:0000259" key="10">
    <source>
        <dbReference type="Pfam" id="PF07730"/>
    </source>
</evidence>
<dbReference type="Proteomes" id="UP001500212">
    <property type="component" value="Unassembled WGS sequence"/>
</dbReference>
<evidence type="ECO:0000256" key="3">
    <source>
        <dbReference type="ARBA" id="ARBA00022553"/>
    </source>
</evidence>
<name>A0ABP8TE68_9ACTN</name>
<evidence type="ECO:0000256" key="6">
    <source>
        <dbReference type="ARBA" id="ARBA00022777"/>
    </source>
</evidence>
<keyword evidence="3" id="KW-0597">Phosphoprotein</keyword>
<evidence type="ECO:0000256" key="8">
    <source>
        <dbReference type="ARBA" id="ARBA00023012"/>
    </source>
</evidence>
<dbReference type="SUPFAM" id="SSF55874">
    <property type="entry name" value="ATPase domain of HSP90 chaperone/DNA topoisomerase II/histidine kinase"/>
    <property type="match status" value="1"/>
</dbReference>
<feature type="domain" description="Histidine kinase/HSP90-like ATPase" evidence="9">
    <location>
        <begin position="290"/>
        <end position="373"/>
    </location>
</feature>
<sequence>MSIRWGGQWPARAAMLAGLAFVIWGETAHKGAAGLHGENLRISVALAVSSAAWLGWAVLGPRGHSPALRATIAATGLAGSVLLVLHPQPAVYWFTFWACVDAAAVFPRREGVALAGGCCGVLVTGYAVGRGDALATFAAVTFVAYLVGRNRRLHVDRAEHARLLAEQTRQAGEERARAAVLAERGRIARELHDVLGHSLSALALRLEAADAVLELTGDREEARRHVGRARALARSGQEEAVAAVRTLREGEVELQEMISGLVAAFRQDTGASVRCDLTGTARPLPAESALAVYRAVQEALTNAGKHAPGADVEVRVDYTSDELAVEVTNGPGRVPAATAPGGGYGLTAMRERVRLAGGTVTSGSTEAGWRVRARIGL</sequence>
<evidence type="ECO:0000259" key="9">
    <source>
        <dbReference type="Pfam" id="PF02518"/>
    </source>
</evidence>
<dbReference type="InterPro" id="IPR050482">
    <property type="entry name" value="Sensor_HK_TwoCompSys"/>
</dbReference>
<evidence type="ECO:0000256" key="7">
    <source>
        <dbReference type="ARBA" id="ARBA00022840"/>
    </source>
</evidence>
<dbReference type="PANTHER" id="PTHR24421">
    <property type="entry name" value="NITRATE/NITRITE SENSOR PROTEIN NARX-RELATED"/>
    <property type="match status" value="1"/>
</dbReference>
<dbReference type="Pfam" id="PF02518">
    <property type="entry name" value="HATPase_c"/>
    <property type="match status" value="1"/>
</dbReference>
<evidence type="ECO:0000256" key="1">
    <source>
        <dbReference type="ARBA" id="ARBA00000085"/>
    </source>
</evidence>
<dbReference type="InterPro" id="IPR003594">
    <property type="entry name" value="HATPase_dom"/>
</dbReference>
<dbReference type="Gene3D" id="1.20.5.1930">
    <property type="match status" value="1"/>
</dbReference>
<comment type="caution">
    <text evidence="11">The sequence shown here is derived from an EMBL/GenBank/DDBJ whole genome shotgun (WGS) entry which is preliminary data.</text>
</comment>
<protein>
    <recommendedName>
        <fullName evidence="2">histidine kinase</fullName>
        <ecNumber evidence="2">2.7.13.3</ecNumber>
    </recommendedName>
</protein>
<keyword evidence="5" id="KW-0547">Nucleotide-binding</keyword>
<dbReference type="EC" id="2.7.13.3" evidence="2"/>
<dbReference type="CDD" id="cd16917">
    <property type="entry name" value="HATPase_UhpB-NarQ-NarX-like"/>
    <property type="match status" value="1"/>
</dbReference>
<organism evidence="11 12">
    <name type="scientific">Actinoallomurus liliacearum</name>
    <dbReference type="NCBI Taxonomy" id="1080073"/>
    <lineage>
        <taxon>Bacteria</taxon>
        <taxon>Bacillati</taxon>
        <taxon>Actinomycetota</taxon>
        <taxon>Actinomycetes</taxon>
        <taxon>Streptosporangiales</taxon>
        <taxon>Thermomonosporaceae</taxon>
        <taxon>Actinoallomurus</taxon>
    </lineage>
</organism>
<keyword evidence="12" id="KW-1185">Reference proteome</keyword>
<evidence type="ECO:0000256" key="4">
    <source>
        <dbReference type="ARBA" id="ARBA00022679"/>
    </source>
</evidence>
<dbReference type="InterPro" id="IPR011712">
    <property type="entry name" value="Sig_transdc_His_kin_sub3_dim/P"/>
</dbReference>
<keyword evidence="8" id="KW-0902">Two-component regulatory system</keyword>
<dbReference type="RefSeq" id="WP_345349741.1">
    <property type="nucleotide sequence ID" value="NZ_BAABHJ010000003.1"/>
</dbReference>
<dbReference type="Gene3D" id="3.30.565.10">
    <property type="entry name" value="Histidine kinase-like ATPase, C-terminal domain"/>
    <property type="match status" value="1"/>
</dbReference>
<gene>
    <name evidence="11" type="ORF">GCM10023195_12660</name>
</gene>
<feature type="domain" description="Signal transduction histidine kinase subgroup 3 dimerisation and phosphoacceptor" evidence="10">
    <location>
        <begin position="183"/>
        <end position="250"/>
    </location>
</feature>
<reference evidence="12" key="1">
    <citation type="journal article" date="2019" name="Int. J. Syst. Evol. Microbiol.">
        <title>The Global Catalogue of Microorganisms (GCM) 10K type strain sequencing project: providing services to taxonomists for standard genome sequencing and annotation.</title>
        <authorList>
            <consortium name="The Broad Institute Genomics Platform"/>
            <consortium name="The Broad Institute Genome Sequencing Center for Infectious Disease"/>
            <person name="Wu L."/>
            <person name="Ma J."/>
        </authorList>
    </citation>
    <scope>NUCLEOTIDE SEQUENCE [LARGE SCALE GENOMIC DNA]</scope>
    <source>
        <strain evidence="12">JCM 17938</strain>
    </source>
</reference>